<evidence type="ECO:0000259" key="1">
    <source>
        <dbReference type="Pfam" id="PF02120"/>
    </source>
</evidence>
<keyword evidence="2" id="KW-0282">Flagellum</keyword>
<dbReference type="Gene3D" id="3.30.750.140">
    <property type="match status" value="1"/>
</dbReference>
<feature type="domain" description="Flagellar hook-length control protein-like C-terminal" evidence="1">
    <location>
        <begin position="300"/>
        <end position="373"/>
    </location>
</feature>
<keyword evidence="2" id="KW-0969">Cilium</keyword>
<dbReference type="EMBL" id="CP048836">
    <property type="protein sequence ID" value="QID17319.1"/>
    <property type="molecule type" value="Genomic_DNA"/>
</dbReference>
<organism evidence="2 3">
    <name type="scientific">Nitrogeniibacter mangrovi</name>
    <dbReference type="NCBI Taxonomy" id="2016596"/>
    <lineage>
        <taxon>Bacteria</taxon>
        <taxon>Pseudomonadati</taxon>
        <taxon>Pseudomonadota</taxon>
        <taxon>Betaproteobacteria</taxon>
        <taxon>Rhodocyclales</taxon>
        <taxon>Zoogloeaceae</taxon>
        <taxon>Nitrogeniibacter</taxon>
    </lineage>
</organism>
<name>A0A6C1B2W0_9RHOO</name>
<dbReference type="InterPro" id="IPR021136">
    <property type="entry name" value="Flagellar_hook_control-like_C"/>
</dbReference>
<accession>A0A6C1B2W0</accession>
<dbReference type="InterPro" id="IPR038610">
    <property type="entry name" value="FliK-like_C_sf"/>
</dbReference>
<keyword evidence="2" id="KW-0966">Cell projection</keyword>
<dbReference type="AlphaFoldDB" id="A0A6C1B2W0"/>
<gene>
    <name evidence="2" type="ORF">G3580_06465</name>
</gene>
<keyword evidence="3" id="KW-1185">Reference proteome</keyword>
<proteinExistence type="predicted"/>
<dbReference type="Pfam" id="PF02120">
    <property type="entry name" value="Flg_hook"/>
    <property type="match status" value="1"/>
</dbReference>
<protein>
    <submittedName>
        <fullName evidence="2">Flagellar hook-length control protein FliK</fullName>
    </submittedName>
</protein>
<dbReference type="KEGG" id="azq:G3580_06465"/>
<dbReference type="RefSeq" id="WP_173764484.1">
    <property type="nucleotide sequence ID" value="NZ_CP048836.1"/>
</dbReference>
<evidence type="ECO:0000313" key="2">
    <source>
        <dbReference type="EMBL" id="QID17319.1"/>
    </source>
</evidence>
<reference evidence="2 3" key="1">
    <citation type="submission" date="2020-02" db="EMBL/GenBank/DDBJ databases">
        <title>Nitrogenibacter mangrovi gen. nov., sp. nov. isolated from mangrove sediment, a denitrifying betaproteobacterium.</title>
        <authorList>
            <person name="Liao H."/>
            <person name="Tian Y."/>
        </authorList>
    </citation>
    <scope>NUCLEOTIDE SEQUENCE [LARGE SCALE GENOMIC DNA]</scope>
    <source>
        <strain evidence="2 3">M9-3-2</strain>
    </source>
</reference>
<sequence>MIPGDLAARLRLLTEASFFSDEPPLEPLKGARPIPADLPQFRPGDRLTAQIQRALPDGTFEGVVDGKTIKLALAQQARPGDILDLVVARQTPRAVIAQPAGDPAATAQAANAGARPSLSPTGQLISFLLTGQPAPEAARLAGGQPLVSAGNVVPQNLAPALQQAVSESGLFYEAQQARWMAGKVPTDTLLRQPQGQLSTVATAPDPGAFARSGAAQPAANTWTAQMQEATATALKDAGGANAAATAARSPVAERLMPVVHQQLDALATHHYVWHGQAWPGQPVELEIEDPPDGREGADEPIPWKTTLRLTLPELGGVEARLELDRSGIRIRLSADSAESVRSLNTGRSTLASALEAANVPLKNLHVSLRDGRTDT</sequence>
<evidence type="ECO:0000313" key="3">
    <source>
        <dbReference type="Proteomes" id="UP000501991"/>
    </source>
</evidence>
<dbReference type="Proteomes" id="UP000501991">
    <property type="component" value="Chromosome"/>
</dbReference>